<dbReference type="GO" id="GO:0016491">
    <property type="term" value="F:oxidoreductase activity"/>
    <property type="evidence" value="ECO:0007669"/>
    <property type="project" value="UniProtKB-KW"/>
</dbReference>
<dbReference type="AlphaFoldDB" id="A0A2S6I969"/>
<evidence type="ECO:0000313" key="4">
    <source>
        <dbReference type="EMBL" id="PPK88046.1"/>
    </source>
</evidence>
<dbReference type="InterPro" id="IPR036291">
    <property type="entry name" value="NAD(P)-bd_dom_sf"/>
</dbReference>
<dbReference type="SUPFAM" id="SSF51735">
    <property type="entry name" value="NAD(P)-binding Rossmann-fold domains"/>
    <property type="match status" value="1"/>
</dbReference>
<evidence type="ECO:0000259" key="3">
    <source>
        <dbReference type="Pfam" id="PF02894"/>
    </source>
</evidence>
<keyword evidence="1" id="KW-0560">Oxidoreductase</keyword>
<dbReference type="PRINTS" id="PR01775">
    <property type="entry name" value="GLFROXRDTASE"/>
</dbReference>
<feature type="domain" description="Gfo/Idh/MocA-like oxidoreductase C-terminal" evidence="3">
    <location>
        <begin position="218"/>
        <end position="418"/>
    </location>
</feature>
<dbReference type="OrthoDB" id="9815825at2"/>
<dbReference type="Gene3D" id="3.40.50.720">
    <property type="entry name" value="NAD(P)-binding Rossmann-like Domain"/>
    <property type="match status" value="1"/>
</dbReference>
<dbReference type="Gene3D" id="3.30.360.10">
    <property type="entry name" value="Dihydrodipicolinate Reductase, domain 2"/>
    <property type="match status" value="1"/>
</dbReference>
<dbReference type="Pfam" id="PF01408">
    <property type="entry name" value="GFO_IDH_MocA"/>
    <property type="match status" value="1"/>
</dbReference>
<dbReference type="InterPro" id="IPR000683">
    <property type="entry name" value="Gfo/Idh/MocA-like_OxRdtase_N"/>
</dbReference>
<protein>
    <submittedName>
        <fullName evidence="4">Putative dehydrogenase</fullName>
    </submittedName>
</protein>
<evidence type="ECO:0000259" key="2">
    <source>
        <dbReference type="Pfam" id="PF01408"/>
    </source>
</evidence>
<accession>A0A2S6I969</accession>
<dbReference type="InterPro" id="IPR050463">
    <property type="entry name" value="Gfo/Idh/MocA_oxidrdct_glycsds"/>
</dbReference>
<dbReference type="PANTHER" id="PTHR43818:SF11">
    <property type="entry name" value="BCDNA.GH03377"/>
    <property type="match status" value="1"/>
</dbReference>
<dbReference type="InterPro" id="IPR006311">
    <property type="entry name" value="TAT_signal"/>
</dbReference>
<dbReference type="RefSeq" id="WP_104418618.1">
    <property type="nucleotide sequence ID" value="NZ_PTJC01000005.1"/>
</dbReference>
<sequence length="419" mass="46058">MTRSTPKKGSTPIDRRQFVKAGGGLLALSAIPTFSHATDNRLPARKLGQTGPIVEGFPPAELVGRPRPQGLELGMPPEERIGFAIVGLGSYATGYIIPNLSGTKNAKLTALVSGNEEKRNAVASTYAIADEHLYDYETFDAIAEDPDVDVVYIITPNVFHRNLVERAFAAGKHVLCEKPMAITAEDCQAMIDAGNRAGKKLMIGYRAQFDPYNLKAIELIRDGRIGTPSTLVADHGHLLPLDVPKNQWRAKQEVAGGGSLYDIGIYNINGARYLLNEEPYAVRAKYHEGSGRPEVTVEEEIEWQMFFPSGVIANCSSSYLTTNNKRIHVQGDKGELTLDPATNYYIRSLKITDRSQENHHIEEIQIPNPNQFVPMLEEMAAAVLEDREPKTPGAEGLQDVRIMEAIYRAAESGEEVTIS</sequence>
<dbReference type="InterPro" id="IPR004104">
    <property type="entry name" value="Gfo/Idh/MocA-like_OxRdtase_C"/>
</dbReference>
<organism evidence="4 5">
    <name type="scientific">Neolewinella xylanilytica</name>
    <dbReference type="NCBI Taxonomy" id="1514080"/>
    <lineage>
        <taxon>Bacteria</taxon>
        <taxon>Pseudomonadati</taxon>
        <taxon>Bacteroidota</taxon>
        <taxon>Saprospiria</taxon>
        <taxon>Saprospirales</taxon>
        <taxon>Lewinellaceae</taxon>
        <taxon>Neolewinella</taxon>
    </lineage>
</organism>
<dbReference type="PROSITE" id="PS51318">
    <property type="entry name" value="TAT"/>
    <property type="match status" value="1"/>
</dbReference>
<dbReference type="PANTHER" id="PTHR43818">
    <property type="entry name" value="BCDNA.GH03377"/>
    <property type="match status" value="1"/>
</dbReference>
<evidence type="ECO:0000256" key="1">
    <source>
        <dbReference type="ARBA" id="ARBA00023002"/>
    </source>
</evidence>
<dbReference type="InterPro" id="IPR008354">
    <property type="entry name" value="Glc-Fru_OxRdtase_bac"/>
</dbReference>
<name>A0A2S6I969_9BACT</name>
<dbReference type="Proteomes" id="UP000237662">
    <property type="component" value="Unassembled WGS sequence"/>
</dbReference>
<dbReference type="SUPFAM" id="SSF55347">
    <property type="entry name" value="Glyceraldehyde-3-phosphate dehydrogenase-like, C-terminal domain"/>
    <property type="match status" value="1"/>
</dbReference>
<keyword evidence="5" id="KW-1185">Reference proteome</keyword>
<evidence type="ECO:0000313" key="5">
    <source>
        <dbReference type="Proteomes" id="UP000237662"/>
    </source>
</evidence>
<gene>
    <name evidence="4" type="ORF">CLV84_1009</name>
</gene>
<proteinExistence type="predicted"/>
<feature type="domain" description="Gfo/Idh/MocA-like oxidoreductase N-terminal" evidence="2">
    <location>
        <begin position="82"/>
        <end position="205"/>
    </location>
</feature>
<dbReference type="Pfam" id="PF02894">
    <property type="entry name" value="GFO_IDH_MocA_C"/>
    <property type="match status" value="1"/>
</dbReference>
<comment type="caution">
    <text evidence="4">The sequence shown here is derived from an EMBL/GenBank/DDBJ whole genome shotgun (WGS) entry which is preliminary data.</text>
</comment>
<dbReference type="EMBL" id="PTJC01000005">
    <property type="protein sequence ID" value="PPK88046.1"/>
    <property type="molecule type" value="Genomic_DNA"/>
</dbReference>
<reference evidence="4 5" key="1">
    <citation type="submission" date="2018-02" db="EMBL/GenBank/DDBJ databases">
        <title>Genomic Encyclopedia of Archaeal and Bacterial Type Strains, Phase II (KMG-II): from individual species to whole genera.</title>
        <authorList>
            <person name="Goeker M."/>
        </authorList>
    </citation>
    <scope>NUCLEOTIDE SEQUENCE [LARGE SCALE GENOMIC DNA]</scope>
    <source>
        <strain evidence="4 5">DSM 29526</strain>
    </source>
</reference>
<dbReference type="GO" id="GO:0000166">
    <property type="term" value="F:nucleotide binding"/>
    <property type="evidence" value="ECO:0007669"/>
    <property type="project" value="InterPro"/>
</dbReference>